<name>Q20YM2_RHOPB</name>
<protein>
    <submittedName>
        <fullName evidence="3">N-acylglucosamine 2-epimerase</fullName>
    </submittedName>
</protein>
<organism evidence="3">
    <name type="scientific">Rhodopseudomonas palustris (strain BisB18)</name>
    <dbReference type="NCBI Taxonomy" id="316056"/>
    <lineage>
        <taxon>Bacteria</taxon>
        <taxon>Pseudomonadati</taxon>
        <taxon>Pseudomonadota</taxon>
        <taxon>Alphaproteobacteria</taxon>
        <taxon>Hyphomicrobiales</taxon>
        <taxon>Nitrobacteraceae</taxon>
        <taxon>Rhodopseudomonas</taxon>
    </lineage>
</organism>
<evidence type="ECO:0000313" key="3">
    <source>
        <dbReference type="EMBL" id="ABD89764.1"/>
    </source>
</evidence>
<dbReference type="InterPro" id="IPR012341">
    <property type="entry name" value="6hp_glycosidase-like_sf"/>
</dbReference>
<dbReference type="HOGENOM" id="CLU_046651_1_0_5"/>
<dbReference type="AlphaFoldDB" id="Q20YM2"/>
<evidence type="ECO:0000256" key="1">
    <source>
        <dbReference type="ARBA" id="ARBA00008558"/>
    </source>
</evidence>
<reference evidence="3" key="1">
    <citation type="submission" date="2006-03" db="EMBL/GenBank/DDBJ databases">
        <title>Complete sequence of Rhodopseudomonas palustris BisB18.</title>
        <authorList>
            <consortium name="US DOE Joint Genome Institute"/>
            <person name="Copeland A."/>
            <person name="Lucas S."/>
            <person name="Lapidus A."/>
            <person name="Barry K."/>
            <person name="Detter J.C."/>
            <person name="Glavina del Rio T."/>
            <person name="Hammon N."/>
            <person name="Israni S."/>
            <person name="Dalin E."/>
            <person name="Tice H."/>
            <person name="Pitluck S."/>
            <person name="Chain P."/>
            <person name="Malfatti S."/>
            <person name="Shin M."/>
            <person name="Vergez L."/>
            <person name="Schmutz J."/>
            <person name="Larimer F."/>
            <person name="Land M."/>
            <person name="Hauser L."/>
            <person name="Pelletier D.A."/>
            <person name="Kyrpides N."/>
            <person name="Anderson I."/>
            <person name="Oda Y."/>
            <person name="Harwood C.S."/>
            <person name="Richardson P."/>
        </authorList>
    </citation>
    <scope>NUCLEOTIDE SEQUENCE [LARGE SCALE GENOMIC DNA]</scope>
    <source>
        <strain evidence="3">BisB18</strain>
    </source>
</reference>
<gene>
    <name evidence="3" type="ordered locus">RPC_4240</name>
</gene>
<comment type="similarity">
    <text evidence="1">Belongs to the N-acylglucosamine 2-epimerase family.</text>
</comment>
<dbReference type="GO" id="GO:0016853">
    <property type="term" value="F:isomerase activity"/>
    <property type="evidence" value="ECO:0007669"/>
    <property type="project" value="UniProtKB-KW"/>
</dbReference>
<accession>Q20YM2</accession>
<dbReference type="STRING" id="316056.RPC_4240"/>
<dbReference type="PANTHER" id="PTHR15108">
    <property type="entry name" value="N-ACYLGLUCOSAMINE-2-EPIMERASE"/>
    <property type="match status" value="1"/>
</dbReference>
<dbReference type="InterPro" id="IPR008928">
    <property type="entry name" value="6-hairpin_glycosidase_sf"/>
</dbReference>
<proteinExistence type="inferred from homology"/>
<evidence type="ECO:0000256" key="2">
    <source>
        <dbReference type="ARBA" id="ARBA00023235"/>
    </source>
</evidence>
<dbReference type="InterPro" id="IPR010819">
    <property type="entry name" value="AGE/CE"/>
</dbReference>
<keyword evidence="2" id="KW-0413">Isomerase</keyword>
<dbReference type="SUPFAM" id="SSF48208">
    <property type="entry name" value="Six-hairpin glycosidases"/>
    <property type="match status" value="1"/>
</dbReference>
<dbReference type="KEGG" id="rpc:RPC_4240"/>
<dbReference type="Gene3D" id="1.50.10.10">
    <property type="match status" value="1"/>
</dbReference>
<dbReference type="RefSeq" id="WP_011474645.1">
    <property type="nucleotide sequence ID" value="NC_007925.1"/>
</dbReference>
<dbReference type="EMBL" id="CP000301">
    <property type="protein sequence ID" value="ABD89764.1"/>
    <property type="molecule type" value="Genomic_DNA"/>
</dbReference>
<dbReference type="Pfam" id="PF07221">
    <property type="entry name" value="GlcNAc_2-epim"/>
    <property type="match status" value="1"/>
</dbReference>
<dbReference type="OrthoDB" id="9806359at2"/>
<dbReference type="GO" id="GO:0005975">
    <property type="term" value="P:carbohydrate metabolic process"/>
    <property type="evidence" value="ECO:0007669"/>
    <property type="project" value="InterPro"/>
</dbReference>
<dbReference type="eggNOG" id="COG2942">
    <property type="taxonomic scope" value="Bacteria"/>
</dbReference>
<sequence>MPDPLHTELGAAKAWIVDKALPFWSRTGFDRNIELFVERVDFSAQPIDVPQRLMVQSRQIYVFSHATQLGWFDGRELVDTALRSVLKKYATGQPRAPMAFSVDRRGNLVETFADTYSYAFLLLALSFVRKLGDCGAADAAAAEMIALLRSDLAHPCGLGFLDRLPRRDAYSRQNPQMHLLEAALEAASAFDNAEARRICDQIVALFESKMFSRQHRALAELYDDNWQIADLPRASFEPGHHFEWIWLLDRFSRATGRATEALIGELSQRAYAEGIGGSGAIVESIAIEGTARVESRRCWATCEALKAVASDFEFGRDRALSKSRAAALLRALRVCFLSGPFDGGWIDRIDGDGRPMLDYVPASTLYHVFVAIAEADRVFGGAD</sequence>